<evidence type="ECO:0000256" key="11">
    <source>
        <dbReference type="ARBA" id="ARBA00022840"/>
    </source>
</evidence>
<dbReference type="PROSITE" id="PS50011">
    <property type="entry name" value="PROTEIN_KINASE_DOM"/>
    <property type="match status" value="1"/>
</dbReference>
<dbReference type="RefSeq" id="XP_062639149.1">
    <property type="nucleotide sequence ID" value="XM_062779955.1"/>
</dbReference>
<dbReference type="GO" id="GO:0005634">
    <property type="term" value="C:nucleus"/>
    <property type="evidence" value="ECO:0007669"/>
    <property type="project" value="UniProtKB-SubCell"/>
</dbReference>
<dbReference type="GeneID" id="87816568"/>
<reference evidence="19" key="2">
    <citation type="submission" date="2023-05" db="EMBL/GenBank/DDBJ databases">
        <authorList>
            <consortium name="Lawrence Berkeley National Laboratory"/>
            <person name="Steindorff A."/>
            <person name="Hensen N."/>
            <person name="Bonometti L."/>
            <person name="Westerberg I."/>
            <person name="Brannstrom I.O."/>
            <person name="Guillou S."/>
            <person name="Cros-Aarteil S."/>
            <person name="Calhoun S."/>
            <person name="Haridas S."/>
            <person name="Kuo A."/>
            <person name="Mondo S."/>
            <person name="Pangilinan J."/>
            <person name="Riley R."/>
            <person name="Labutti K."/>
            <person name="Andreopoulos B."/>
            <person name="Lipzen A."/>
            <person name="Chen C."/>
            <person name="Yanf M."/>
            <person name="Daum C."/>
            <person name="Ng V."/>
            <person name="Clum A."/>
            <person name="Ohm R."/>
            <person name="Martin F."/>
            <person name="Silar P."/>
            <person name="Natvig D."/>
            <person name="Lalanne C."/>
            <person name="Gautier V."/>
            <person name="Ament-Velasquez S.L."/>
            <person name="Kruys A."/>
            <person name="Hutchinson M.I."/>
            <person name="Powell A.J."/>
            <person name="Barry K."/>
            <person name="Miller A.N."/>
            <person name="Grigoriev I.V."/>
            <person name="Debuchy R."/>
            <person name="Gladieux P."/>
            <person name="Thoren M.H."/>
            <person name="Johannesson H."/>
        </authorList>
    </citation>
    <scope>NUCLEOTIDE SEQUENCE</scope>
    <source>
        <strain evidence="19">CBS 141.50</strain>
    </source>
</reference>
<evidence type="ECO:0000256" key="4">
    <source>
        <dbReference type="ARBA" id="ARBA00022527"/>
    </source>
</evidence>
<feature type="region of interest" description="Disordered" evidence="17">
    <location>
        <begin position="518"/>
        <end position="707"/>
    </location>
</feature>
<keyword evidence="12" id="KW-0539">Nucleus</keyword>
<evidence type="ECO:0000256" key="5">
    <source>
        <dbReference type="ARBA" id="ARBA00022553"/>
    </source>
</evidence>
<dbReference type="FunFam" id="1.10.510.10:FF:000697">
    <property type="entry name" value="G2-specific protein kinase nimA"/>
    <property type="match status" value="1"/>
</dbReference>
<dbReference type="PANTHER" id="PTHR43671:SF13">
    <property type="entry name" value="SERINE_THREONINE-PROTEIN KINASE NEK2"/>
    <property type="match status" value="1"/>
</dbReference>
<feature type="compositionally biased region" description="Acidic residues" evidence="17">
    <location>
        <begin position="550"/>
        <end position="560"/>
    </location>
</feature>
<dbReference type="EMBL" id="MU853566">
    <property type="protein sequence ID" value="KAK4145778.1"/>
    <property type="molecule type" value="Genomic_DNA"/>
</dbReference>
<evidence type="ECO:0000256" key="17">
    <source>
        <dbReference type="SAM" id="MobiDB-lite"/>
    </source>
</evidence>
<keyword evidence="7" id="KW-0808">Transferase</keyword>
<feature type="compositionally biased region" description="Polar residues" evidence="17">
    <location>
        <begin position="451"/>
        <end position="460"/>
    </location>
</feature>
<dbReference type="GO" id="GO:0007059">
    <property type="term" value="P:chromosome segregation"/>
    <property type="evidence" value="ECO:0007669"/>
    <property type="project" value="TreeGrafter"/>
</dbReference>
<evidence type="ECO:0000256" key="6">
    <source>
        <dbReference type="ARBA" id="ARBA00022618"/>
    </source>
</evidence>
<evidence type="ECO:0000256" key="14">
    <source>
        <dbReference type="ARBA" id="ARBA00047899"/>
    </source>
</evidence>
<dbReference type="Pfam" id="PF00069">
    <property type="entry name" value="Pkinase"/>
    <property type="match status" value="2"/>
</dbReference>
<evidence type="ECO:0000256" key="9">
    <source>
        <dbReference type="ARBA" id="ARBA00022776"/>
    </source>
</evidence>
<proteinExistence type="inferred from homology"/>
<evidence type="ECO:0000256" key="2">
    <source>
        <dbReference type="ARBA" id="ARBA00006692"/>
    </source>
</evidence>
<feature type="compositionally biased region" description="Polar residues" evidence="17">
    <location>
        <begin position="696"/>
        <end position="707"/>
    </location>
</feature>
<dbReference type="Gene3D" id="3.30.200.20">
    <property type="entry name" value="Phosphorylase Kinase, domain 1"/>
    <property type="match status" value="1"/>
</dbReference>
<comment type="similarity">
    <text evidence="2">Belongs to the protein kinase superfamily. CAMK Ser/Thr protein kinase family.</text>
</comment>
<evidence type="ECO:0000256" key="3">
    <source>
        <dbReference type="ARBA" id="ARBA00012513"/>
    </source>
</evidence>
<sequence>MSESEKYEILEKIGHGSFGIIRKVRRRTDGMVLCRKEISYLKMSQKEREQLHAEFQILSTLRHPNIVGYYHREHLKASQDLHLYMEYCGNGDLGRVIRSLQDKNQYAEESFVWSIFSQLVTALYRCHYGVDPPEVGKAVLGLGSTARPKPPTGGMTILHRDLKPENVFLGEDNSVKLGDFGLSKVMQSHDFASTYVGTPFYMSPEICAAEKYTLKSDIWSLGCIIYELCTREPPFNAKTHFQLVQKIKEGKIAPLPAIYSAELFAIIKDCLRVNPDRRPDTAMLLNLPVVRLMRKEKEVVEFSRTLKAKEEAINRRMRDLDQKLATLDQDKASMRHEIDASLRREWEVKARLEIDRLVGQEIEQLQRKFDHEVRLRVDAEVQQFKRDEEDRQDRQDLRSSVSRSEYPYSSIGSQNDAAELSAVTDMSELSGEESPSDVPTTTAHTKKSTTNLNTNINPNARTPFGRAQTMYAMAPAGTPMDIEMASPSPIAIASLSLSPRRHVGTKAPVVNPGNIFTAQSRWTGREDDEAAGRGGSDHDNLGDDDHGLVDDLDDDDDDDMPLPSPTRMIKSIKNPFLAKGRPQLHAQKSMPVHRVQSKPSQPGLASQGKTIPVAASTPDLHTARSAGDRSGTTSPSRRLSKIPSAASLKANNSGNAHDGQLNSKPSMGNVAGGKKENIINDSHEQKQQPQQQQQQGSNANSKSKTQVRGRTLVELQQARAGGRPLSAVYPSEYSANMVTGGSAPQQQQQQPPTVNTGVAGNASPMRAFREHAAAANRGAAAVWDPETDDMPSPFIVRRKPIHGFGGHGNGHGHGHRGGERGSA</sequence>
<evidence type="ECO:0000256" key="8">
    <source>
        <dbReference type="ARBA" id="ARBA00022741"/>
    </source>
</evidence>
<dbReference type="InterPro" id="IPR050660">
    <property type="entry name" value="NEK_Ser/Thr_kinase"/>
</dbReference>
<evidence type="ECO:0000259" key="18">
    <source>
        <dbReference type="PROSITE" id="PS50011"/>
    </source>
</evidence>
<dbReference type="PANTHER" id="PTHR43671">
    <property type="entry name" value="SERINE/THREONINE-PROTEIN KINASE NEK"/>
    <property type="match status" value="1"/>
</dbReference>
<dbReference type="GO" id="GO:0044732">
    <property type="term" value="C:mitotic spindle pole body"/>
    <property type="evidence" value="ECO:0007669"/>
    <property type="project" value="TreeGrafter"/>
</dbReference>
<keyword evidence="4" id="KW-0723">Serine/threonine-protein kinase</keyword>
<dbReference type="SMART" id="SM00220">
    <property type="entry name" value="S_TKc"/>
    <property type="match status" value="1"/>
</dbReference>
<keyword evidence="10 19" id="KW-0418">Kinase</keyword>
<evidence type="ECO:0000256" key="1">
    <source>
        <dbReference type="ARBA" id="ARBA00004123"/>
    </source>
</evidence>
<dbReference type="InterPro" id="IPR000719">
    <property type="entry name" value="Prot_kinase_dom"/>
</dbReference>
<feature type="compositionally biased region" description="Basic and acidic residues" evidence="17">
    <location>
        <begin position="385"/>
        <end position="397"/>
    </location>
</feature>
<dbReference type="FunFam" id="3.30.200.20:FF:000525">
    <property type="entry name" value="Serine/threonine-protein kinase KIN3"/>
    <property type="match status" value="1"/>
</dbReference>
<evidence type="ECO:0000256" key="7">
    <source>
        <dbReference type="ARBA" id="ARBA00022679"/>
    </source>
</evidence>
<protein>
    <recommendedName>
        <fullName evidence="3">non-specific serine/threonine protein kinase</fullName>
        <ecNumber evidence="3">2.7.11.1</ecNumber>
    </recommendedName>
</protein>
<dbReference type="SUPFAM" id="SSF56112">
    <property type="entry name" value="Protein kinase-like (PK-like)"/>
    <property type="match status" value="1"/>
</dbReference>
<feature type="region of interest" description="Disordered" evidence="17">
    <location>
        <begin position="779"/>
        <end position="823"/>
    </location>
</feature>
<feature type="coiled-coil region" evidence="16">
    <location>
        <begin position="292"/>
        <end position="337"/>
    </location>
</feature>
<keyword evidence="11" id="KW-0067">ATP-binding</keyword>
<feature type="compositionally biased region" description="Polar residues" evidence="17">
    <location>
        <begin position="597"/>
        <end position="609"/>
    </location>
</feature>
<dbReference type="CDD" id="cd08217">
    <property type="entry name" value="STKc_Nek2"/>
    <property type="match status" value="1"/>
</dbReference>
<dbReference type="GO" id="GO:0005524">
    <property type="term" value="F:ATP binding"/>
    <property type="evidence" value="ECO:0007669"/>
    <property type="project" value="UniProtKB-KW"/>
</dbReference>
<feature type="region of interest" description="Disordered" evidence="17">
    <location>
        <begin position="385"/>
        <end position="466"/>
    </location>
</feature>
<dbReference type="Proteomes" id="UP001302676">
    <property type="component" value="Unassembled WGS sequence"/>
</dbReference>
<accession>A0AAN6ZPS6</accession>
<evidence type="ECO:0000256" key="15">
    <source>
        <dbReference type="ARBA" id="ARBA00048679"/>
    </source>
</evidence>
<keyword evidence="8" id="KW-0547">Nucleotide-binding</keyword>
<comment type="subcellular location">
    <subcellularLocation>
        <location evidence="1">Nucleus</location>
    </subcellularLocation>
</comment>
<dbReference type="Gene3D" id="1.10.510.10">
    <property type="entry name" value="Transferase(Phosphotransferase) domain 1"/>
    <property type="match status" value="1"/>
</dbReference>
<evidence type="ECO:0000256" key="13">
    <source>
        <dbReference type="ARBA" id="ARBA00023306"/>
    </source>
</evidence>
<keyword evidence="5" id="KW-0597">Phosphoprotein</keyword>
<dbReference type="AlphaFoldDB" id="A0AAN6ZPS6"/>
<reference evidence="19" key="1">
    <citation type="journal article" date="2023" name="Mol. Phylogenet. Evol.">
        <title>Genome-scale phylogeny and comparative genomics of the fungal order Sordariales.</title>
        <authorList>
            <person name="Hensen N."/>
            <person name="Bonometti L."/>
            <person name="Westerberg I."/>
            <person name="Brannstrom I.O."/>
            <person name="Guillou S."/>
            <person name="Cros-Aarteil S."/>
            <person name="Calhoun S."/>
            <person name="Haridas S."/>
            <person name="Kuo A."/>
            <person name="Mondo S."/>
            <person name="Pangilinan J."/>
            <person name="Riley R."/>
            <person name="LaButti K."/>
            <person name="Andreopoulos B."/>
            <person name="Lipzen A."/>
            <person name="Chen C."/>
            <person name="Yan M."/>
            <person name="Daum C."/>
            <person name="Ng V."/>
            <person name="Clum A."/>
            <person name="Steindorff A."/>
            <person name="Ohm R.A."/>
            <person name="Martin F."/>
            <person name="Silar P."/>
            <person name="Natvig D.O."/>
            <person name="Lalanne C."/>
            <person name="Gautier V."/>
            <person name="Ament-Velasquez S.L."/>
            <person name="Kruys A."/>
            <person name="Hutchinson M.I."/>
            <person name="Powell A.J."/>
            <person name="Barry K."/>
            <person name="Miller A.N."/>
            <person name="Grigoriev I.V."/>
            <person name="Debuchy R."/>
            <person name="Gladieux P."/>
            <person name="Hiltunen Thoren M."/>
            <person name="Johannesson H."/>
        </authorList>
    </citation>
    <scope>NUCLEOTIDE SEQUENCE</scope>
    <source>
        <strain evidence="19">CBS 141.50</strain>
    </source>
</reference>
<evidence type="ECO:0000256" key="10">
    <source>
        <dbReference type="ARBA" id="ARBA00022777"/>
    </source>
</evidence>
<name>A0AAN6ZPS6_9PEZI</name>
<keyword evidence="9" id="KW-0498">Mitosis</keyword>
<dbReference type="GO" id="GO:0005737">
    <property type="term" value="C:cytoplasm"/>
    <property type="evidence" value="ECO:0007669"/>
    <property type="project" value="TreeGrafter"/>
</dbReference>
<evidence type="ECO:0000313" key="19">
    <source>
        <dbReference type="EMBL" id="KAK4145778.1"/>
    </source>
</evidence>
<evidence type="ECO:0000256" key="12">
    <source>
        <dbReference type="ARBA" id="ARBA00023242"/>
    </source>
</evidence>
<keyword evidence="6" id="KW-0132">Cell division</keyword>
<feature type="compositionally biased region" description="Basic and acidic residues" evidence="17">
    <location>
        <begin position="535"/>
        <end position="549"/>
    </location>
</feature>
<dbReference type="InterPro" id="IPR011009">
    <property type="entry name" value="Kinase-like_dom_sf"/>
</dbReference>
<comment type="catalytic activity">
    <reaction evidence="15">
        <text>L-seryl-[protein] + ATP = O-phospho-L-seryl-[protein] + ADP + H(+)</text>
        <dbReference type="Rhea" id="RHEA:17989"/>
        <dbReference type="Rhea" id="RHEA-COMP:9863"/>
        <dbReference type="Rhea" id="RHEA-COMP:11604"/>
        <dbReference type="ChEBI" id="CHEBI:15378"/>
        <dbReference type="ChEBI" id="CHEBI:29999"/>
        <dbReference type="ChEBI" id="CHEBI:30616"/>
        <dbReference type="ChEBI" id="CHEBI:83421"/>
        <dbReference type="ChEBI" id="CHEBI:456216"/>
        <dbReference type="EC" id="2.7.11.1"/>
    </reaction>
</comment>
<evidence type="ECO:0000256" key="16">
    <source>
        <dbReference type="SAM" id="Coils"/>
    </source>
</evidence>
<evidence type="ECO:0000313" key="20">
    <source>
        <dbReference type="Proteomes" id="UP001302676"/>
    </source>
</evidence>
<comment type="caution">
    <text evidence="19">The sequence shown here is derived from an EMBL/GenBank/DDBJ whole genome shotgun (WGS) entry which is preliminary data.</text>
</comment>
<feature type="compositionally biased region" description="Basic and acidic residues" evidence="17">
    <location>
        <begin position="673"/>
        <end position="686"/>
    </location>
</feature>
<keyword evidence="13" id="KW-0131">Cell cycle</keyword>
<gene>
    <name evidence="19" type="ORF">C8A04DRAFT_26525</name>
</gene>
<feature type="region of interest" description="Disordered" evidence="17">
    <location>
        <begin position="737"/>
        <end position="756"/>
    </location>
</feature>
<comment type="catalytic activity">
    <reaction evidence="14">
        <text>L-threonyl-[protein] + ATP = O-phospho-L-threonyl-[protein] + ADP + H(+)</text>
        <dbReference type="Rhea" id="RHEA:46608"/>
        <dbReference type="Rhea" id="RHEA-COMP:11060"/>
        <dbReference type="Rhea" id="RHEA-COMP:11605"/>
        <dbReference type="ChEBI" id="CHEBI:15378"/>
        <dbReference type="ChEBI" id="CHEBI:30013"/>
        <dbReference type="ChEBI" id="CHEBI:30616"/>
        <dbReference type="ChEBI" id="CHEBI:61977"/>
        <dbReference type="ChEBI" id="CHEBI:456216"/>
        <dbReference type="EC" id="2.7.11.1"/>
    </reaction>
</comment>
<feature type="domain" description="Protein kinase" evidence="18">
    <location>
        <begin position="7"/>
        <end position="290"/>
    </location>
</feature>
<keyword evidence="16" id="KW-0175">Coiled coil</keyword>
<dbReference type="InterPro" id="IPR008271">
    <property type="entry name" value="Ser/Thr_kinase_AS"/>
</dbReference>
<dbReference type="GO" id="GO:0051301">
    <property type="term" value="P:cell division"/>
    <property type="evidence" value="ECO:0007669"/>
    <property type="project" value="UniProtKB-KW"/>
</dbReference>
<feature type="compositionally biased region" description="Low complexity" evidence="17">
    <location>
        <begin position="398"/>
        <end position="410"/>
    </location>
</feature>
<keyword evidence="20" id="KW-1185">Reference proteome</keyword>
<feature type="compositionally biased region" description="Polar residues" evidence="17">
    <location>
        <begin position="649"/>
        <end position="666"/>
    </location>
</feature>
<dbReference type="GO" id="GO:0004674">
    <property type="term" value="F:protein serine/threonine kinase activity"/>
    <property type="evidence" value="ECO:0007669"/>
    <property type="project" value="UniProtKB-KW"/>
</dbReference>
<organism evidence="19 20">
    <name type="scientific">Dichotomopilus funicola</name>
    <dbReference type="NCBI Taxonomy" id="1934379"/>
    <lineage>
        <taxon>Eukaryota</taxon>
        <taxon>Fungi</taxon>
        <taxon>Dikarya</taxon>
        <taxon>Ascomycota</taxon>
        <taxon>Pezizomycotina</taxon>
        <taxon>Sordariomycetes</taxon>
        <taxon>Sordariomycetidae</taxon>
        <taxon>Sordariales</taxon>
        <taxon>Chaetomiaceae</taxon>
        <taxon>Dichotomopilus</taxon>
    </lineage>
</organism>
<dbReference type="EC" id="2.7.11.1" evidence="3"/>
<dbReference type="PROSITE" id="PS00108">
    <property type="entry name" value="PROTEIN_KINASE_ST"/>
    <property type="match status" value="1"/>
</dbReference>